<dbReference type="OMA" id="SIAKEPH"/>
<dbReference type="InterPro" id="IPR004088">
    <property type="entry name" value="KH_dom_type_1"/>
</dbReference>
<dbReference type="OrthoDB" id="441329at2759"/>
<feature type="compositionally biased region" description="Low complexity" evidence="3">
    <location>
        <begin position="1"/>
        <end position="12"/>
    </location>
</feature>
<accession>A0A0J8B3A6</accession>
<keyword evidence="1" id="KW-0677">Repeat</keyword>
<dbReference type="InterPro" id="IPR036612">
    <property type="entry name" value="KH_dom_type_1_sf"/>
</dbReference>
<evidence type="ECO:0000313" key="6">
    <source>
        <dbReference type="Proteomes" id="UP000035740"/>
    </source>
</evidence>
<proteinExistence type="predicted"/>
<keyword evidence="6" id="KW-1185">Reference proteome</keyword>
<dbReference type="eggNOG" id="KOG2191">
    <property type="taxonomic scope" value="Eukaryota"/>
</dbReference>
<organism evidence="5 6">
    <name type="scientific">Beta vulgaris subsp. vulgaris</name>
    <name type="common">Beet</name>
    <dbReference type="NCBI Taxonomy" id="3555"/>
    <lineage>
        <taxon>Eukaryota</taxon>
        <taxon>Viridiplantae</taxon>
        <taxon>Streptophyta</taxon>
        <taxon>Embryophyta</taxon>
        <taxon>Tracheophyta</taxon>
        <taxon>Spermatophyta</taxon>
        <taxon>Magnoliopsida</taxon>
        <taxon>eudicotyledons</taxon>
        <taxon>Gunneridae</taxon>
        <taxon>Pentapetalae</taxon>
        <taxon>Caryophyllales</taxon>
        <taxon>Chenopodiaceae</taxon>
        <taxon>Betoideae</taxon>
        <taxon>Beta</taxon>
    </lineage>
</organism>
<evidence type="ECO:0000259" key="4">
    <source>
        <dbReference type="SMART" id="SM00322"/>
    </source>
</evidence>
<dbReference type="PANTHER" id="PTHR10288">
    <property type="entry name" value="KH DOMAIN CONTAINING RNA BINDING PROTEIN"/>
    <property type="match status" value="1"/>
</dbReference>
<dbReference type="Proteomes" id="UP000035740">
    <property type="component" value="Unassembled WGS sequence"/>
</dbReference>
<evidence type="ECO:0000256" key="3">
    <source>
        <dbReference type="SAM" id="MobiDB-lite"/>
    </source>
</evidence>
<dbReference type="CDD" id="cd22437">
    <property type="entry name" value="KH-I_BTR1_rpt2"/>
    <property type="match status" value="1"/>
</dbReference>
<evidence type="ECO:0000256" key="1">
    <source>
        <dbReference type="ARBA" id="ARBA00022737"/>
    </source>
</evidence>
<feature type="domain" description="K Homology" evidence="4">
    <location>
        <begin position="234"/>
        <end position="307"/>
    </location>
</feature>
<dbReference type="SUPFAM" id="SSF54791">
    <property type="entry name" value="Eukaryotic type KH-domain (KH-domain type I)"/>
    <property type="match status" value="3"/>
</dbReference>
<protein>
    <recommendedName>
        <fullName evidence="4">K Homology domain-containing protein</fullName>
    </recommendedName>
</protein>
<keyword evidence="2" id="KW-0694">RNA-binding</keyword>
<feature type="domain" description="K Homology" evidence="4">
    <location>
        <begin position="119"/>
        <end position="192"/>
    </location>
</feature>
<feature type="region of interest" description="Disordered" evidence="3">
    <location>
        <begin position="1"/>
        <end position="31"/>
    </location>
</feature>
<dbReference type="PROSITE" id="PS50084">
    <property type="entry name" value="KH_TYPE_1"/>
    <property type="match status" value="3"/>
</dbReference>
<feature type="domain" description="K Homology" evidence="4">
    <location>
        <begin position="33"/>
        <end position="106"/>
    </location>
</feature>
<evidence type="ECO:0000313" key="5">
    <source>
        <dbReference type="EMBL" id="KMS95599.1"/>
    </source>
</evidence>
<dbReference type="AlphaFoldDB" id="A0A0J8B3A6"/>
<name>A0A0J8B3A6_BETVV</name>
<dbReference type="GO" id="GO:0003723">
    <property type="term" value="F:RNA binding"/>
    <property type="evidence" value="ECO:0007669"/>
    <property type="project" value="UniProtKB-UniRule"/>
</dbReference>
<gene>
    <name evidence="5" type="ORF">BVRB_006690</name>
</gene>
<evidence type="ECO:0000256" key="2">
    <source>
        <dbReference type="PROSITE-ProRule" id="PRU00117"/>
    </source>
</evidence>
<sequence>MESPDSSSYISSPEAHPKRSGTPKSPNSEYMEKPTYTKFLVSNAAAGSVIGKGGSTITDFQKDSGARIQLSRNQEYFPGTADRIIMISGKTDDVLKAMDLILNKLLNEIQSEDGDDADQRSKVRLVVPNNCCGAIIGKSGATIKSFIEDSGAGIKISPQDNNYIGLTDRVVTLTGSFEEQMRAIDLILSKLTEDSLYLQSMNAPLSYPVGTAAYNANYGPNGIGARFPNNKEDRGNSLTIGVADEHIGVVVGRGGRNILEISQASGARIKISDRGDFMSGTSNRKVTITGSLRSIRTAEAMINQKVASVTER</sequence>
<dbReference type="EMBL" id="KQ090450">
    <property type="protein sequence ID" value="KMS95599.1"/>
    <property type="molecule type" value="Genomic_DNA"/>
</dbReference>
<dbReference type="Pfam" id="PF00013">
    <property type="entry name" value="KH_1"/>
    <property type="match status" value="3"/>
</dbReference>
<dbReference type="Gene3D" id="3.30.1370.10">
    <property type="entry name" value="K Homology domain, type 1"/>
    <property type="match status" value="3"/>
</dbReference>
<reference evidence="5 6" key="1">
    <citation type="journal article" date="2014" name="Nature">
        <title>The genome of the recently domesticated crop plant sugar beet (Beta vulgaris).</title>
        <authorList>
            <person name="Dohm J.C."/>
            <person name="Minoche A.E."/>
            <person name="Holtgrawe D."/>
            <person name="Capella-Gutierrez S."/>
            <person name="Zakrzewski F."/>
            <person name="Tafer H."/>
            <person name="Rupp O."/>
            <person name="Sorensen T.R."/>
            <person name="Stracke R."/>
            <person name="Reinhardt R."/>
            <person name="Goesmann A."/>
            <person name="Kraft T."/>
            <person name="Schulz B."/>
            <person name="Stadler P.F."/>
            <person name="Schmidt T."/>
            <person name="Gabaldon T."/>
            <person name="Lehrach H."/>
            <person name="Weisshaar B."/>
            <person name="Himmelbauer H."/>
        </authorList>
    </citation>
    <scope>NUCLEOTIDE SEQUENCE [LARGE SCALE GENOMIC DNA]</scope>
    <source>
        <tissue evidence="5">Taproot</tissue>
    </source>
</reference>
<dbReference type="SMART" id="SM00322">
    <property type="entry name" value="KH"/>
    <property type="match status" value="3"/>
</dbReference>
<dbReference type="Gramene" id="KMS95599">
    <property type="protein sequence ID" value="KMS95599"/>
    <property type="gene ID" value="BVRB_006690"/>
</dbReference>
<dbReference type="InterPro" id="IPR004087">
    <property type="entry name" value="KH_dom"/>
</dbReference>